<evidence type="ECO:0000313" key="2">
    <source>
        <dbReference type="EMBL" id="KAK0061536.1"/>
    </source>
</evidence>
<organism evidence="2 3">
    <name type="scientific">Biomphalaria pfeifferi</name>
    <name type="common">Bloodfluke planorb</name>
    <name type="synonym">Freshwater snail</name>
    <dbReference type="NCBI Taxonomy" id="112525"/>
    <lineage>
        <taxon>Eukaryota</taxon>
        <taxon>Metazoa</taxon>
        <taxon>Spiralia</taxon>
        <taxon>Lophotrochozoa</taxon>
        <taxon>Mollusca</taxon>
        <taxon>Gastropoda</taxon>
        <taxon>Heterobranchia</taxon>
        <taxon>Euthyneura</taxon>
        <taxon>Panpulmonata</taxon>
        <taxon>Hygrophila</taxon>
        <taxon>Lymnaeoidea</taxon>
        <taxon>Planorbidae</taxon>
        <taxon>Biomphalaria</taxon>
    </lineage>
</organism>
<dbReference type="Proteomes" id="UP001233172">
    <property type="component" value="Unassembled WGS sequence"/>
</dbReference>
<evidence type="ECO:0000256" key="1">
    <source>
        <dbReference type="SAM" id="SignalP"/>
    </source>
</evidence>
<sequence>MFMETLILIVFHSLSCVCLAVCENVCSPGQICSAYYVNHTSLQLSGCPVRSAPSSEAIITALNCLNNFSCVAMICDIGKTSCFQCYPDVISGLTFSSAWTGSFLKRRLLKTVFDYDDCRL</sequence>
<dbReference type="AlphaFoldDB" id="A0AAD8FFI8"/>
<dbReference type="EMBL" id="JASAOG010000029">
    <property type="protein sequence ID" value="KAK0061536.1"/>
    <property type="molecule type" value="Genomic_DNA"/>
</dbReference>
<comment type="caution">
    <text evidence="2">The sequence shown here is derived from an EMBL/GenBank/DDBJ whole genome shotgun (WGS) entry which is preliminary data.</text>
</comment>
<accession>A0AAD8FFI8</accession>
<feature type="chain" id="PRO_5041978911" evidence="1">
    <location>
        <begin position="21"/>
        <end position="120"/>
    </location>
</feature>
<keyword evidence="3" id="KW-1185">Reference proteome</keyword>
<evidence type="ECO:0000313" key="3">
    <source>
        <dbReference type="Proteomes" id="UP001233172"/>
    </source>
</evidence>
<protein>
    <submittedName>
        <fullName evidence="2">Uncharacterized protein</fullName>
    </submittedName>
</protein>
<proteinExistence type="predicted"/>
<reference evidence="2" key="1">
    <citation type="journal article" date="2023" name="PLoS Negl. Trop. Dis.">
        <title>A genome sequence for Biomphalaria pfeifferi, the major vector snail for the human-infecting parasite Schistosoma mansoni.</title>
        <authorList>
            <person name="Bu L."/>
            <person name="Lu L."/>
            <person name="Laidemitt M.R."/>
            <person name="Zhang S.M."/>
            <person name="Mutuku M."/>
            <person name="Mkoji G."/>
            <person name="Steinauer M."/>
            <person name="Loker E.S."/>
        </authorList>
    </citation>
    <scope>NUCLEOTIDE SEQUENCE</scope>
    <source>
        <strain evidence="2">KasaAsao</strain>
    </source>
</reference>
<keyword evidence="1" id="KW-0732">Signal</keyword>
<gene>
    <name evidence="2" type="ORF">Bpfe_008918</name>
</gene>
<feature type="signal peptide" evidence="1">
    <location>
        <begin position="1"/>
        <end position="20"/>
    </location>
</feature>
<reference evidence="2" key="2">
    <citation type="submission" date="2023-04" db="EMBL/GenBank/DDBJ databases">
        <authorList>
            <person name="Bu L."/>
            <person name="Lu L."/>
            <person name="Laidemitt M.R."/>
            <person name="Zhang S.M."/>
            <person name="Mutuku M."/>
            <person name="Mkoji G."/>
            <person name="Steinauer M."/>
            <person name="Loker E.S."/>
        </authorList>
    </citation>
    <scope>NUCLEOTIDE SEQUENCE</scope>
    <source>
        <strain evidence="2">KasaAsao</strain>
        <tissue evidence="2">Whole Snail</tissue>
    </source>
</reference>
<name>A0AAD8FFI8_BIOPF</name>